<dbReference type="EMBL" id="JXYQ01000068">
    <property type="protein sequence ID" value="KJA09264.1"/>
    <property type="molecule type" value="Genomic_DNA"/>
</dbReference>
<dbReference type="PANTHER" id="PTHR40606">
    <property type="match status" value="1"/>
</dbReference>
<accession>A0A0D7K5J4</accession>
<dbReference type="InterPro" id="IPR036913">
    <property type="entry name" value="YegP-like_sf"/>
</dbReference>
<dbReference type="PANTHER" id="PTHR40606:SF1">
    <property type="entry name" value="UPF0339 PROTEIN YEGP"/>
    <property type="match status" value="1"/>
</dbReference>
<comment type="caution">
    <text evidence="2">The sequence shown here is derived from an EMBL/GenBank/DDBJ whole genome shotgun (WGS) entry which is preliminary data.</text>
</comment>
<dbReference type="PATRIC" id="fig|80878.5.peg.3436"/>
<evidence type="ECO:0000259" key="1">
    <source>
        <dbReference type="Pfam" id="PF07411"/>
    </source>
</evidence>
<name>A0A0D7K5J4_9BURK</name>
<reference evidence="2 4" key="1">
    <citation type="submission" date="2014-12" db="EMBL/GenBank/DDBJ databases">
        <title>Isolation of bacteria from lake water.</title>
        <authorList>
            <person name="Sheng K.-Y."/>
            <person name="Chin P.-S."/>
            <person name="Chan K.-G."/>
            <person name="Tan G.S."/>
        </authorList>
    </citation>
    <scope>NUCLEOTIDE SEQUENCE [LARGE SCALE GENOMIC DNA]</scope>
    <source>
        <strain evidence="2 4">KY4</strain>
    </source>
</reference>
<dbReference type="STRING" id="80878.RP29_17515"/>
<feature type="domain" description="DUF1508" evidence="1">
    <location>
        <begin position="11"/>
        <end position="55"/>
    </location>
</feature>
<dbReference type="AlphaFoldDB" id="A0A0D7K5J4"/>
<evidence type="ECO:0000313" key="5">
    <source>
        <dbReference type="Proteomes" id="UP000316993"/>
    </source>
</evidence>
<dbReference type="OrthoDB" id="9802792at2"/>
<dbReference type="EMBL" id="VFPV01000001">
    <property type="protein sequence ID" value="TQN07931.1"/>
    <property type="molecule type" value="Genomic_DNA"/>
</dbReference>
<organism evidence="2 4">
    <name type="scientific">Acidovorax temperans</name>
    <dbReference type="NCBI Taxonomy" id="80878"/>
    <lineage>
        <taxon>Bacteria</taxon>
        <taxon>Pseudomonadati</taxon>
        <taxon>Pseudomonadota</taxon>
        <taxon>Betaproteobacteria</taxon>
        <taxon>Burkholderiales</taxon>
        <taxon>Comamonadaceae</taxon>
        <taxon>Acidovorax</taxon>
    </lineage>
</organism>
<dbReference type="Proteomes" id="UP000032566">
    <property type="component" value="Unassembled WGS sequence"/>
</dbReference>
<evidence type="ECO:0000313" key="2">
    <source>
        <dbReference type="EMBL" id="KJA09264.1"/>
    </source>
</evidence>
<dbReference type="Pfam" id="PF07411">
    <property type="entry name" value="DUF1508"/>
    <property type="match status" value="2"/>
</dbReference>
<feature type="domain" description="DUF1508" evidence="1">
    <location>
        <begin position="62"/>
        <end position="108"/>
    </location>
</feature>
<sequence>MAAKFELKKTSNDKFVFNLLASNGQVILTSETYDSRASALQGIESVKKHAPDDARFGRLSARNGAPYFTLKAGNGQVIGQSQMYSGAKARDAGIEAVQHHAPVAVLVDLSASQSA</sequence>
<reference evidence="3 5" key="2">
    <citation type="submission" date="2019-06" db="EMBL/GenBank/DDBJ databases">
        <title>Genomic Encyclopedia of Archaeal and Bacterial Type Strains, Phase II (KMG-II): from individual species to whole genera.</title>
        <authorList>
            <person name="Goeker M."/>
        </authorList>
    </citation>
    <scope>NUCLEOTIDE SEQUENCE [LARGE SCALE GENOMIC DNA]</scope>
    <source>
        <strain evidence="3 5">DSM 7270</strain>
    </source>
</reference>
<keyword evidence="4" id="KW-1185">Reference proteome</keyword>
<dbReference type="Gene3D" id="2.30.29.80">
    <property type="match status" value="1"/>
</dbReference>
<dbReference type="InterPro" id="IPR051141">
    <property type="entry name" value="UPF0339_domain"/>
</dbReference>
<dbReference type="RefSeq" id="WP_044401667.1">
    <property type="nucleotide sequence ID" value="NZ_CP117193.1"/>
</dbReference>
<gene>
    <name evidence="3" type="ORF">BDD18_1086</name>
    <name evidence="2" type="ORF">RP29_17515</name>
</gene>
<dbReference type="SUPFAM" id="SSF160113">
    <property type="entry name" value="YegP-like"/>
    <property type="match status" value="2"/>
</dbReference>
<protein>
    <recommendedName>
        <fullName evidence="1">DUF1508 domain-containing protein</fullName>
    </recommendedName>
</protein>
<evidence type="ECO:0000313" key="4">
    <source>
        <dbReference type="Proteomes" id="UP000032566"/>
    </source>
</evidence>
<dbReference type="Proteomes" id="UP000316993">
    <property type="component" value="Unassembled WGS sequence"/>
</dbReference>
<dbReference type="InterPro" id="IPR010879">
    <property type="entry name" value="DUF1508"/>
</dbReference>
<evidence type="ECO:0000313" key="3">
    <source>
        <dbReference type="EMBL" id="TQN07931.1"/>
    </source>
</evidence>
<proteinExistence type="predicted"/>